<sequence length="183" mass="21248">GIYTIIALEMFIYTIQYDNEANWPISKRLNLTENDLVKKRALMSYILNNLSTIDHTELASWIISDIENRITNKKSTEEDMVQLKKDIQQMEECVQYYIDVITELHQEIEQKNFTIDELICSSQNLKSKWDIDEETLLKSQESILDAEGRDKSIDLHKNNNGIAQPKITSDTSNKDSINLNSMN</sequence>
<accession>A0A1B6LCJ5</accession>
<feature type="non-terminal residue" evidence="2">
    <location>
        <position position="1"/>
    </location>
</feature>
<dbReference type="EMBL" id="GEBQ01018562">
    <property type="protein sequence ID" value="JAT21415.1"/>
    <property type="molecule type" value="Transcribed_RNA"/>
</dbReference>
<gene>
    <name evidence="2" type="ORF">g.54478</name>
</gene>
<feature type="non-terminal residue" evidence="2">
    <location>
        <position position="183"/>
    </location>
</feature>
<evidence type="ECO:0000256" key="1">
    <source>
        <dbReference type="SAM" id="MobiDB-lite"/>
    </source>
</evidence>
<reference evidence="2" key="1">
    <citation type="submission" date="2015-11" db="EMBL/GenBank/DDBJ databases">
        <title>De novo transcriptome assembly of four potential Pierce s Disease insect vectors from Arizona vineyards.</title>
        <authorList>
            <person name="Tassone E.E."/>
        </authorList>
    </citation>
    <scope>NUCLEOTIDE SEQUENCE</scope>
</reference>
<protein>
    <submittedName>
        <fullName evidence="2">Uncharacterized protein</fullName>
    </submittedName>
</protein>
<organism evidence="2">
    <name type="scientific">Graphocephala atropunctata</name>
    <dbReference type="NCBI Taxonomy" id="36148"/>
    <lineage>
        <taxon>Eukaryota</taxon>
        <taxon>Metazoa</taxon>
        <taxon>Ecdysozoa</taxon>
        <taxon>Arthropoda</taxon>
        <taxon>Hexapoda</taxon>
        <taxon>Insecta</taxon>
        <taxon>Pterygota</taxon>
        <taxon>Neoptera</taxon>
        <taxon>Paraneoptera</taxon>
        <taxon>Hemiptera</taxon>
        <taxon>Auchenorrhyncha</taxon>
        <taxon>Membracoidea</taxon>
        <taxon>Cicadellidae</taxon>
        <taxon>Cicadellinae</taxon>
        <taxon>Cicadellini</taxon>
        <taxon>Graphocephala</taxon>
    </lineage>
</organism>
<proteinExistence type="predicted"/>
<dbReference type="AlphaFoldDB" id="A0A1B6LCJ5"/>
<feature type="compositionally biased region" description="Polar residues" evidence="1">
    <location>
        <begin position="158"/>
        <end position="183"/>
    </location>
</feature>
<feature type="region of interest" description="Disordered" evidence="1">
    <location>
        <begin position="154"/>
        <end position="183"/>
    </location>
</feature>
<evidence type="ECO:0000313" key="2">
    <source>
        <dbReference type="EMBL" id="JAT21415.1"/>
    </source>
</evidence>
<name>A0A1B6LCJ5_9HEMI</name>